<dbReference type="GO" id="GO:0006952">
    <property type="term" value="P:defense response"/>
    <property type="evidence" value="ECO:0007669"/>
    <property type="project" value="UniProtKB-KW"/>
</dbReference>
<keyword evidence="5" id="KW-0336">GPI-anchor</keyword>
<evidence type="ECO:0000256" key="11">
    <source>
        <dbReference type="ARBA" id="ARBA00033335"/>
    </source>
</evidence>
<evidence type="ECO:0000259" key="15">
    <source>
        <dbReference type="SMART" id="SM00768"/>
    </source>
</evidence>
<keyword evidence="17" id="KW-1185">Reference proteome</keyword>
<comment type="similarity">
    <text evidence="3 13">Belongs to the glycosyl hydrolase 17 family.</text>
</comment>
<dbReference type="SUPFAM" id="SSF51445">
    <property type="entry name" value="(Trans)glycosidases"/>
    <property type="match status" value="1"/>
</dbReference>
<dbReference type="InterPro" id="IPR000490">
    <property type="entry name" value="Glyco_hydro_17"/>
</dbReference>
<dbReference type="Gene3D" id="1.20.58.1040">
    <property type="match status" value="1"/>
</dbReference>
<accession>A0A5N6QBT8</accession>
<evidence type="ECO:0000256" key="9">
    <source>
        <dbReference type="ARBA" id="ARBA00023157"/>
    </source>
</evidence>
<comment type="catalytic activity">
    <reaction evidence="1">
        <text>Hydrolysis of (1-&gt;3)-beta-D-glucosidic linkages in (1-&gt;3)-beta-D-glucans.</text>
        <dbReference type="EC" id="3.2.1.39"/>
    </reaction>
</comment>
<evidence type="ECO:0000256" key="6">
    <source>
        <dbReference type="ARBA" id="ARBA00022729"/>
    </source>
</evidence>
<dbReference type="EMBL" id="CM017321">
    <property type="protein sequence ID" value="KAE7996782.1"/>
    <property type="molecule type" value="Genomic_DNA"/>
</dbReference>
<dbReference type="GO" id="GO:0098552">
    <property type="term" value="C:side of membrane"/>
    <property type="evidence" value="ECO:0007669"/>
    <property type="project" value="UniProtKB-KW"/>
</dbReference>
<dbReference type="OrthoDB" id="1938138at2759"/>
<keyword evidence="5" id="KW-0325">Glycoprotein</keyword>
<feature type="domain" description="X8" evidence="15">
    <location>
        <begin position="360"/>
        <end position="444"/>
    </location>
</feature>
<dbReference type="SMART" id="SM00768">
    <property type="entry name" value="X8"/>
    <property type="match status" value="1"/>
</dbReference>
<dbReference type="Pfam" id="PF07983">
    <property type="entry name" value="X8"/>
    <property type="match status" value="1"/>
</dbReference>
<keyword evidence="5" id="KW-0472">Membrane</keyword>
<dbReference type="GO" id="GO:0042973">
    <property type="term" value="F:glucan endo-1,3-beta-D-glucosidase activity"/>
    <property type="evidence" value="ECO:0007669"/>
    <property type="project" value="UniProtKB-EC"/>
</dbReference>
<dbReference type="Pfam" id="PF00332">
    <property type="entry name" value="Glyco_hydro_17"/>
    <property type="match status" value="1"/>
</dbReference>
<keyword evidence="5" id="KW-0449">Lipoprotein</keyword>
<keyword evidence="8" id="KW-0611">Plant defense</keyword>
<dbReference type="InterPro" id="IPR012946">
    <property type="entry name" value="X8"/>
</dbReference>
<keyword evidence="10" id="KW-0326">Glycosidase</keyword>
<proteinExistence type="inferred from homology"/>
<feature type="chain" id="PRO_5024312977" description="glucan endo-1,3-beta-D-glucosidase" evidence="14">
    <location>
        <begin position="24"/>
        <end position="446"/>
    </location>
</feature>
<evidence type="ECO:0000313" key="17">
    <source>
        <dbReference type="Proteomes" id="UP000327013"/>
    </source>
</evidence>
<organism evidence="16 17">
    <name type="scientific">Carpinus fangiana</name>
    <dbReference type="NCBI Taxonomy" id="176857"/>
    <lineage>
        <taxon>Eukaryota</taxon>
        <taxon>Viridiplantae</taxon>
        <taxon>Streptophyta</taxon>
        <taxon>Embryophyta</taxon>
        <taxon>Tracheophyta</taxon>
        <taxon>Spermatophyta</taxon>
        <taxon>Magnoliopsida</taxon>
        <taxon>eudicotyledons</taxon>
        <taxon>Gunneridae</taxon>
        <taxon>Pentapetalae</taxon>
        <taxon>rosids</taxon>
        <taxon>fabids</taxon>
        <taxon>Fagales</taxon>
        <taxon>Betulaceae</taxon>
        <taxon>Carpinus</taxon>
    </lineage>
</organism>
<evidence type="ECO:0000256" key="12">
    <source>
        <dbReference type="ARBA" id="ARBA00033417"/>
    </source>
</evidence>
<evidence type="ECO:0000313" key="16">
    <source>
        <dbReference type="EMBL" id="KAE7996782.1"/>
    </source>
</evidence>
<evidence type="ECO:0000256" key="1">
    <source>
        <dbReference type="ARBA" id="ARBA00000382"/>
    </source>
</evidence>
<dbReference type="GO" id="GO:0005975">
    <property type="term" value="P:carbohydrate metabolic process"/>
    <property type="evidence" value="ECO:0007669"/>
    <property type="project" value="InterPro"/>
</dbReference>
<comment type="subcellular location">
    <subcellularLocation>
        <location evidence="2">Cell membrane</location>
        <topology evidence="2">Lipid-anchor</topology>
        <topology evidence="2">GPI-anchor</topology>
    </subcellularLocation>
</comment>
<evidence type="ECO:0000256" key="14">
    <source>
        <dbReference type="SAM" id="SignalP"/>
    </source>
</evidence>
<evidence type="ECO:0000256" key="4">
    <source>
        <dbReference type="ARBA" id="ARBA00012780"/>
    </source>
</evidence>
<sequence>MALSHPILVLSTLFLYLSATAHSIGINYGTLGNNLPPPAQVANFLKTQTIIDRIKIFDTNPDILKAFANTGIFVTVTVGNGEIPALAVLANARQWVATHIAPFHPQTRINYIAVGNEIMATADKILISRLVPAMRSLHQALVLAGIKDIKVTSPHSLGILSISEPPSAGRFRRGYDRLVFAPMLKFLRETNAPFMVNPYPYFAYSPTMANYALFKRNPGIHDKFTGITYTNMFDGMMDAIHSAMKAVGYGDVGLVVGETGWPTNCDGYEACSVAHAATFNGHLVHHVSSRRGTPLMPNRRFETYLFSLFDENLKPGPNAERNWGLFRPDFTPIYDIGLMRNDQSGHNRARPRPAPVSGKKWCVPKPGASNAALQSNIDYACSSGVDCKPIQAGGACFQPNAIASHASYVMNAFYQKSGRHDYNCDFAHTGVLTTQDPSHGACRYVA</sequence>
<feature type="signal peptide" evidence="14">
    <location>
        <begin position="1"/>
        <end position="23"/>
    </location>
</feature>
<evidence type="ECO:0000256" key="3">
    <source>
        <dbReference type="ARBA" id="ARBA00008773"/>
    </source>
</evidence>
<evidence type="ECO:0000256" key="8">
    <source>
        <dbReference type="ARBA" id="ARBA00022821"/>
    </source>
</evidence>
<name>A0A5N6QBT8_9ROSI</name>
<evidence type="ECO:0000256" key="7">
    <source>
        <dbReference type="ARBA" id="ARBA00022801"/>
    </source>
</evidence>
<dbReference type="EC" id="3.2.1.39" evidence="4"/>
<gene>
    <name evidence="16" type="ORF">FH972_001473</name>
</gene>
<evidence type="ECO:0000256" key="5">
    <source>
        <dbReference type="ARBA" id="ARBA00022622"/>
    </source>
</evidence>
<evidence type="ECO:0000256" key="2">
    <source>
        <dbReference type="ARBA" id="ARBA00004609"/>
    </source>
</evidence>
<evidence type="ECO:0000256" key="13">
    <source>
        <dbReference type="RuleBase" id="RU004335"/>
    </source>
</evidence>
<dbReference type="AlphaFoldDB" id="A0A5N6QBT8"/>
<keyword evidence="9" id="KW-1015">Disulfide bond</keyword>
<dbReference type="Gene3D" id="3.20.20.80">
    <property type="entry name" value="Glycosidases"/>
    <property type="match status" value="1"/>
</dbReference>
<dbReference type="FunFam" id="1.20.58.1040:FF:000003">
    <property type="entry name" value="glucan endo-1,3-beta-glucosidase 7"/>
    <property type="match status" value="1"/>
</dbReference>
<dbReference type="InterPro" id="IPR017853">
    <property type="entry name" value="GH"/>
</dbReference>
<protein>
    <recommendedName>
        <fullName evidence="4">glucan endo-1,3-beta-D-glucosidase</fullName>
        <ecNumber evidence="4">3.2.1.39</ecNumber>
    </recommendedName>
    <alternativeName>
        <fullName evidence="11">(1-&gt;3)-beta-glucan endohydrolase</fullName>
    </alternativeName>
    <alternativeName>
        <fullName evidence="12">Beta-1,3-endoglucanase</fullName>
    </alternativeName>
</protein>
<keyword evidence="6 14" id="KW-0732">Signal</keyword>
<dbReference type="PANTHER" id="PTHR32227">
    <property type="entry name" value="GLUCAN ENDO-1,3-BETA-GLUCOSIDASE BG1-RELATED-RELATED"/>
    <property type="match status" value="1"/>
</dbReference>
<evidence type="ECO:0000256" key="10">
    <source>
        <dbReference type="ARBA" id="ARBA00023295"/>
    </source>
</evidence>
<reference evidence="16 17" key="1">
    <citation type="submission" date="2019-06" db="EMBL/GenBank/DDBJ databases">
        <title>A chromosomal-level reference genome of Carpinus fangiana (Coryloideae, Betulaceae).</title>
        <authorList>
            <person name="Yang X."/>
            <person name="Wang Z."/>
            <person name="Zhang L."/>
            <person name="Hao G."/>
            <person name="Liu J."/>
            <person name="Yang Y."/>
        </authorList>
    </citation>
    <scope>NUCLEOTIDE SEQUENCE [LARGE SCALE GENOMIC DNA]</scope>
    <source>
        <strain evidence="16">Cfa_2016G</strain>
        <tissue evidence="16">Leaf</tissue>
    </source>
</reference>
<dbReference type="Proteomes" id="UP000327013">
    <property type="component" value="Chromosome 1"/>
</dbReference>
<keyword evidence="7" id="KW-0378">Hydrolase</keyword>
<dbReference type="InterPro" id="IPR044965">
    <property type="entry name" value="Glyco_hydro_17_plant"/>
</dbReference>
<dbReference type="GO" id="GO:0005886">
    <property type="term" value="C:plasma membrane"/>
    <property type="evidence" value="ECO:0007669"/>
    <property type="project" value="UniProtKB-SubCell"/>
</dbReference>
<dbReference type="FunFam" id="3.20.20.80:FF:000002">
    <property type="entry name" value="Glucan endo-1,3-beta-glucosidase 3"/>
    <property type="match status" value="1"/>
</dbReference>